<gene>
    <name evidence="2" type="ORF">NCGR_LOCUS33917</name>
</gene>
<sequence length="158" mass="17214">MSRPAASPLASFLRSTSPPPVPQPGAWRASRKKDGAAEQGRGDGRWRRHLAGVLGEEEPEPQDGGGVCVRGRGGSCRRYVFACSVFASLNHVLLGYDVGVMSWCIIFIQKDLHITKLYKATPSIIYMHVPSIARVLPYGATMARFTTTCSFKDGALFD</sequence>
<evidence type="ECO:0000313" key="3">
    <source>
        <dbReference type="Proteomes" id="UP000604825"/>
    </source>
</evidence>
<dbReference type="Proteomes" id="UP000604825">
    <property type="component" value="Unassembled WGS sequence"/>
</dbReference>
<organism evidence="2 3">
    <name type="scientific">Miscanthus lutarioriparius</name>
    <dbReference type="NCBI Taxonomy" id="422564"/>
    <lineage>
        <taxon>Eukaryota</taxon>
        <taxon>Viridiplantae</taxon>
        <taxon>Streptophyta</taxon>
        <taxon>Embryophyta</taxon>
        <taxon>Tracheophyta</taxon>
        <taxon>Spermatophyta</taxon>
        <taxon>Magnoliopsida</taxon>
        <taxon>Liliopsida</taxon>
        <taxon>Poales</taxon>
        <taxon>Poaceae</taxon>
        <taxon>PACMAD clade</taxon>
        <taxon>Panicoideae</taxon>
        <taxon>Andropogonodae</taxon>
        <taxon>Andropogoneae</taxon>
        <taxon>Saccharinae</taxon>
        <taxon>Miscanthus</taxon>
    </lineage>
</organism>
<dbReference type="AlphaFoldDB" id="A0A811Q2I4"/>
<evidence type="ECO:0000256" key="1">
    <source>
        <dbReference type="SAM" id="MobiDB-lite"/>
    </source>
</evidence>
<dbReference type="EMBL" id="CAJGYO010000008">
    <property type="protein sequence ID" value="CAD6250123.1"/>
    <property type="molecule type" value="Genomic_DNA"/>
</dbReference>
<accession>A0A811Q2I4</accession>
<feature type="region of interest" description="Disordered" evidence="1">
    <location>
        <begin position="1"/>
        <end position="43"/>
    </location>
</feature>
<comment type="caution">
    <text evidence="2">The sequence shown here is derived from an EMBL/GenBank/DDBJ whole genome shotgun (WGS) entry which is preliminary data.</text>
</comment>
<dbReference type="OrthoDB" id="1740013at2759"/>
<keyword evidence="3" id="KW-1185">Reference proteome</keyword>
<reference evidence="2" key="1">
    <citation type="submission" date="2020-10" db="EMBL/GenBank/DDBJ databases">
        <authorList>
            <person name="Han B."/>
            <person name="Lu T."/>
            <person name="Zhao Q."/>
            <person name="Huang X."/>
            <person name="Zhao Y."/>
        </authorList>
    </citation>
    <scope>NUCLEOTIDE SEQUENCE</scope>
</reference>
<name>A0A811Q2I4_9POAL</name>
<protein>
    <submittedName>
        <fullName evidence="2">Uncharacterized protein</fullName>
    </submittedName>
</protein>
<evidence type="ECO:0000313" key="2">
    <source>
        <dbReference type="EMBL" id="CAD6250123.1"/>
    </source>
</evidence>
<proteinExistence type="predicted"/>
<feature type="compositionally biased region" description="Basic and acidic residues" evidence="1">
    <location>
        <begin position="32"/>
        <end position="43"/>
    </location>
</feature>